<feature type="region of interest" description="Disordered" evidence="2">
    <location>
        <begin position="204"/>
        <end position="225"/>
    </location>
</feature>
<feature type="compositionally biased region" description="Low complexity" evidence="2">
    <location>
        <begin position="1"/>
        <end position="10"/>
    </location>
</feature>
<evidence type="ECO:0000256" key="1">
    <source>
        <dbReference type="ARBA" id="ARBA00009740"/>
    </source>
</evidence>
<evidence type="ECO:0008006" key="5">
    <source>
        <dbReference type="Google" id="ProtNLM"/>
    </source>
</evidence>
<evidence type="ECO:0000313" key="3">
    <source>
        <dbReference type="EMBL" id="GBF89453.1"/>
    </source>
</evidence>
<gene>
    <name evidence="3" type="ORF">Rsub_02025</name>
</gene>
<accession>A0A2V0NV69</accession>
<dbReference type="Pfam" id="PF06884">
    <property type="entry name" value="DUF1264"/>
    <property type="match status" value="1"/>
</dbReference>
<evidence type="ECO:0000313" key="4">
    <source>
        <dbReference type="Proteomes" id="UP000247498"/>
    </source>
</evidence>
<organism evidence="3 4">
    <name type="scientific">Raphidocelis subcapitata</name>
    <dbReference type="NCBI Taxonomy" id="307507"/>
    <lineage>
        <taxon>Eukaryota</taxon>
        <taxon>Viridiplantae</taxon>
        <taxon>Chlorophyta</taxon>
        <taxon>core chlorophytes</taxon>
        <taxon>Chlorophyceae</taxon>
        <taxon>CS clade</taxon>
        <taxon>Sphaeropleales</taxon>
        <taxon>Selenastraceae</taxon>
        <taxon>Raphidocelis</taxon>
    </lineage>
</organism>
<comment type="similarity">
    <text evidence="1">Belongs to the OBAP family.</text>
</comment>
<comment type="caution">
    <text evidence="3">The sequence shown here is derived from an EMBL/GenBank/DDBJ whole genome shotgun (WGS) entry which is preliminary data.</text>
</comment>
<feature type="compositionally biased region" description="Basic and acidic residues" evidence="2">
    <location>
        <begin position="11"/>
        <end position="20"/>
    </location>
</feature>
<protein>
    <recommendedName>
        <fullName evidence="5">DUF1264-domain-containing protein</fullName>
    </recommendedName>
</protein>
<dbReference type="EMBL" id="BDRX01000010">
    <property type="protein sequence ID" value="GBF89453.1"/>
    <property type="molecule type" value="Genomic_DNA"/>
</dbReference>
<feature type="region of interest" description="Disordered" evidence="2">
    <location>
        <begin position="1"/>
        <end position="44"/>
    </location>
</feature>
<dbReference type="FunCoup" id="A0A2V0NV69">
    <property type="interactions" value="86"/>
</dbReference>
<sequence>MAEPAAPAAAHEQEREREQPATEASRAAPAPAGPPPAPGGGKTLLSRALDAGAAALQSFHPINKICQHVCAFHAYAHDGTRQVRAHHYCSHINEEFRQCVIYDSDRPGARLIGIEYIISRRLYEGLPEEEKKLWHSHVLSGQLVTPGIPLAVANRDAEKLVDLGHELPLGPPQLMVSFTADGQLDPALIEERDRALGVSTAEARESRGHIAAPEPHPSAASGSWRGGRGWQIAADAGFRTGQALQAVLAPTAFRPPAPVPQHPLQMEGPEVLKTV</sequence>
<reference evidence="3 4" key="1">
    <citation type="journal article" date="2018" name="Sci. Rep.">
        <title>Raphidocelis subcapitata (=Pseudokirchneriella subcapitata) provides an insight into genome evolution and environmental adaptations in the Sphaeropleales.</title>
        <authorList>
            <person name="Suzuki S."/>
            <person name="Yamaguchi H."/>
            <person name="Nakajima N."/>
            <person name="Kawachi M."/>
        </authorList>
    </citation>
    <scope>NUCLEOTIDE SEQUENCE [LARGE SCALE GENOMIC DNA]</scope>
    <source>
        <strain evidence="3 4">NIES-35</strain>
    </source>
</reference>
<dbReference type="PANTHER" id="PTHR31360:SF0">
    <property type="entry name" value="OIL BODY-ASSOCIATED PROTEIN 1B"/>
    <property type="match status" value="1"/>
</dbReference>
<dbReference type="InterPro" id="IPR010686">
    <property type="entry name" value="OBAP-like"/>
</dbReference>
<dbReference type="PANTHER" id="PTHR31360">
    <property type="match status" value="1"/>
</dbReference>
<name>A0A2V0NV69_9CHLO</name>
<dbReference type="AlphaFoldDB" id="A0A2V0NV69"/>
<dbReference type="OrthoDB" id="1901244at2759"/>
<dbReference type="InParanoid" id="A0A2V0NV69"/>
<dbReference type="Proteomes" id="UP000247498">
    <property type="component" value="Unassembled WGS sequence"/>
</dbReference>
<evidence type="ECO:0000256" key="2">
    <source>
        <dbReference type="SAM" id="MobiDB-lite"/>
    </source>
</evidence>
<proteinExistence type="inferred from homology"/>
<keyword evidence="4" id="KW-1185">Reference proteome</keyword>